<dbReference type="Proteomes" id="UP000596660">
    <property type="component" value="Unplaced"/>
</dbReference>
<accession>A0A803MDI4</accession>
<dbReference type="OMA" id="AYMNTTN"/>
<dbReference type="EnsemblPlants" id="AUR62027527-RA">
    <property type="protein sequence ID" value="AUR62027527-RA:cds"/>
    <property type="gene ID" value="AUR62027527"/>
</dbReference>
<reference evidence="3" key="2">
    <citation type="submission" date="2021-03" db="UniProtKB">
        <authorList>
            <consortium name="EnsemblPlants"/>
        </authorList>
    </citation>
    <scope>IDENTIFICATION</scope>
</reference>
<dbReference type="PANTHER" id="PTHR45023">
    <property type="match status" value="1"/>
</dbReference>
<reference evidence="3" key="1">
    <citation type="journal article" date="2017" name="Nature">
        <title>The genome of Chenopodium quinoa.</title>
        <authorList>
            <person name="Jarvis D.E."/>
            <person name="Ho Y.S."/>
            <person name="Lightfoot D.J."/>
            <person name="Schmoeckel S.M."/>
            <person name="Li B."/>
            <person name="Borm T.J.A."/>
            <person name="Ohyanagi H."/>
            <person name="Mineta K."/>
            <person name="Michell C.T."/>
            <person name="Saber N."/>
            <person name="Kharbatia N.M."/>
            <person name="Rupper R.R."/>
            <person name="Sharp A.R."/>
            <person name="Dally N."/>
            <person name="Boughton B.A."/>
            <person name="Woo Y.H."/>
            <person name="Gao G."/>
            <person name="Schijlen E.G.W.M."/>
            <person name="Guo X."/>
            <person name="Momin A.A."/>
            <person name="Negrao S."/>
            <person name="Al-Babili S."/>
            <person name="Gehring C."/>
            <person name="Roessner U."/>
            <person name="Jung C."/>
            <person name="Murphy K."/>
            <person name="Arold S.T."/>
            <person name="Gojobori T."/>
            <person name="van der Linden C.G."/>
            <person name="van Loo E.N."/>
            <person name="Jellen E.N."/>
            <person name="Maughan P.J."/>
            <person name="Tester M."/>
        </authorList>
    </citation>
    <scope>NUCLEOTIDE SEQUENCE [LARGE SCALE GENOMIC DNA]</scope>
    <source>
        <strain evidence="3">cv. PI 614886</strain>
    </source>
</reference>
<keyword evidence="1" id="KW-0175">Coiled coil</keyword>
<evidence type="ECO:0008006" key="5">
    <source>
        <dbReference type="Google" id="ProtNLM"/>
    </source>
</evidence>
<dbReference type="AlphaFoldDB" id="A0A803MDI4"/>
<sequence length="322" mass="37128">MNYTELLTQPTFQSSPHPTPKPIEEPDKKIWDDAETTALISAYMNTTNDQITGTNQRSNVFWQRVLASYEDARKANPEEITIGTVGSLKGQWLRIAPAVVKWCGSIDKARMHSGQNADDVIAKAHKIHKNSYGKFQFYKEWLQLKKWDRYRSILEQKVLVSERGRPSKKPATVNTPESGSSGKTSRDEDGGSTPNTPTSGDVFTDEFVPRSDGSKKAKSRLKGKEVTTQALDTFESFGDKLKLYGEMRDKAVDRDLERLELDKKKEARKQKQIELEERNIQMQQYKMNWDMLQQLLAKEVRAPWEDQMIIELQEYLRKFRAF</sequence>
<feature type="compositionally biased region" description="Polar residues" evidence="2">
    <location>
        <begin position="1"/>
        <end position="16"/>
    </location>
</feature>
<name>A0A803MDI4_CHEQI</name>
<feature type="compositionally biased region" description="Polar residues" evidence="2">
    <location>
        <begin position="172"/>
        <end position="183"/>
    </location>
</feature>
<feature type="region of interest" description="Disordered" evidence="2">
    <location>
        <begin position="162"/>
        <end position="221"/>
    </location>
</feature>
<proteinExistence type="predicted"/>
<evidence type="ECO:0000313" key="3">
    <source>
        <dbReference type="EnsemblPlants" id="AUR62027527-RA:cds"/>
    </source>
</evidence>
<feature type="compositionally biased region" description="Polar residues" evidence="2">
    <location>
        <begin position="192"/>
        <end position="201"/>
    </location>
</feature>
<keyword evidence="4" id="KW-1185">Reference proteome</keyword>
<protein>
    <recommendedName>
        <fullName evidence="5">No apical meristem-associated C-terminal domain-containing protein</fullName>
    </recommendedName>
</protein>
<evidence type="ECO:0000256" key="2">
    <source>
        <dbReference type="SAM" id="MobiDB-lite"/>
    </source>
</evidence>
<dbReference type="Gramene" id="AUR62027527-RA">
    <property type="protein sequence ID" value="AUR62027527-RA:cds"/>
    <property type="gene ID" value="AUR62027527"/>
</dbReference>
<organism evidence="3 4">
    <name type="scientific">Chenopodium quinoa</name>
    <name type="common">Quinoa</name>
    <dbReference type="NCBI Taxonomy" id="63459"/>
    <lineage>
        <taxon>Eukaryota</taxon>
        <taxon>Viridiplantae</taxon>
        <taxon>Streptophyta</taxon>
        <taxon>Embryophyta</taxon>
        <taxon>Tracheophyta</taxon>
        <taxon>Spermatophyta</taxon>
        <taxon>Magnoliopsida</taxon>
        <taxon>eudicotyledons</taxon>
        <taxon>Gunneridae</taxon>
        <taxon>Pentapetalae</taxon>
        <taxon>Caryophyllales</taxon>
        <taxon>Chenopodiaceae</taxon>
        <taxon>Chenopodioideae</taxon>
        <taxon>Atripliceae</taxon>
        <taxon>Chenopodium</taxon>
    </lineage>
</organism>
<dbReference type="PANTHER" id="PTHR45023:SF4">
    <property type="entry name" value="GLYCINE-RICH PROTEIN-RELATED"/>
    <property type="match status" value="1"/>
</dbReference>
<evidence type="ECO:0000313" key="4">
    <source>
        <dbReference type="Proteomes" id="UP000596660"/>
    </source>
</evidence>
<feature type="coiled-coil region" evidence="1">
    <location>
        <begin position="256"/>
        <end position="288"/>
    </location>
</feature>
<evidence type="ECO:0000256" key="1">
    <source>
        <dbReference type="SAM" id="Coils"/>
    </source>
</evidence>
<feature type="region of interest" description="Disordered" evidence="2">
    <location>
        <begin position="1"/>
        <end position="25"/>
    </location>
</feature>